<feature type="region of interest" description="Disordered" evidence="1">
    <location>
        <begin position="37"/>
        <end position="57"/>
    </location>
</feature>
<comment type="caution">
    <text evidence="2">The sequence shown here is derived from an EMBL/GenBank/DDBJ whole genome shotgun (WGS) entry which is preliminary data.</text>
</comment>
<sequence length="306" mass="34819">MVLFFPDVGVTKLVRDFLDSKQGSQFKKSNIFNPLARSQQTLDRRSATSQSRKPKSFFKELEQLEGGREPMEDAYPLDWSLAVRPVVAKLYRAGIIQPSNTEPAPEIVPGYAFAAEEPHRPGKLDFFVHFKRQPDDDISHPPEWPEVEDWPELLRSAQAFAKDEPAAKFSLLRLWSAPHFYPLMVGYQDRCSMAFIDPCERSWEFKLVPKDLEGSELIAMHATASRINLVVERAQTHDGVDLSGHFVARGDAILVMAGSDEELLRLSTIATFAMQTKPWLREVDLWRSFVNVELGFLQGLDPSWLD</sequence>
<dbReference type="EMBL" id="MAVT02000672">
    <property type="protein sequence ID" value="POS74167.1"/>
    <property type="molecule type" value="Genomic_DNA"/>
</dbReference>
<organism evidence="2 3">
    <name type="scientific">Diaporthe helianthi</name>
    <dbReference type="NCBI Taxonomy" id="158607"/>
    <lineage>
        <taxon>Eukaryota</taxon>
        <taxon>Fungi</taxon>
        <taxon>Dikarya</taxon>
        <taxon>Ascomycota</taxon>
        <taxon>Pezizomycotina</taxon>
        <taxon>Sordariomycetes</taxon>
        <taxon>Sordariomycetidae</taxon>
        <taxon>Diaporthales</taxon>
        <taxon>Diaporthaceae</taxon>
        <taxon>Diaporthe</taxon>
    </lineage>
</organism>
<dbReference type="OrthoDB" id="5326588at2759"/>
<keyword evidence="3" id="KW-1185">Reference proteome</keyword>
<accession>A0A2P5HV88</accession>
<evidence type="ECO:0000256" key="1">
    <source>
        <dbReference type="SAM" id="MobiDB-lite"/>
    </source>
</evidence>
<reference evidence="2" key="1">
    <citation type="submission" date="2017-09" db="EMBL/GenBank/DDBJ databases">
        <title>Polyketide synthases of a Diaporthe helianthi virulent isolate.</title>
        <authorList>
            <person name="Baroncelli R."/>
        </authorList>
    </citation>
    <scope>NUCLEOTIDE SEQUENCE [LARGE SCALE GENOMIC DNA]</scope>
    <source>
        <strain evidence="2">7/96</strain>
    </source>
</reference>
<dbReference type="AlphaFoldDB" id="A0A2P5HV88"/>
<dbReference type="InParanoid" id="A0A2P5HV88"/>
<name>A0A2P5HV88_DIAHE</name>
<evidence type="ECO:0000313" key="3">
    <source>
        <dbReference type="Proteomes" id="UP000094444"/>
    </source>
</evidence>
<gene>
    <name evidence="2" type="ORF">DHEL01_v207434</name>
</gene>
<evidence type="ECO:0000313" key="2">
    <source>
        <dbReference type="EMBL" id="POS74167.1"/>
    </source>
</evidence>
<protein>
    <submittedName>
        <fullName evidence="2">Uncharacterized protein</fullName>
    </submittedName>
</protein>
<dbReference type="Proteomes" id="UP000094444">
    <property type="component" value="Unassembled WGS sequence"/>
</dbReference>
<proteinExistence type="predicted"/>
<feature type="compositionally biased region" description="Polar residues" evidence="1">
    <location>
        <begin position="37"/>
        <end position="51"/>
    </location>
</feature>